<proteinExistence type="predicted"/>
<dbReference type="HOGENOM" id="CLU_120000_0_0_6"/>
<name>Q88NW1_PSEPK</name>
<protein>
    <submittedName>
        <fullName evidence="9">Electron transport complex protein</fullName>
    </submittedName>
</protein>
<dbReference type="PaxDb" id="160488-PP_1093"/>
<dbReference type="AlphaFoldDB" id="Q88NW1"/>
<feature type="transmembrane region" description="Helical" evidence="8">
    <location>
        <begin position="86"/>
        <end position="106"/>
    </location>
</feature>
<dbReference type="GO" id="GO:0012505">
    <property type="term" value="C:endomembrane system"/>
    <property type="evidence" value="ECO:0007669"/>
    <property type="project" value="UniProtKB-SubCell"/>
</dbReference>
<dbReference type="GO" id="GO:0016020">
    <property type="term" value="C:membrane"/>
    <property type="evidence" value="ECO:0007669"/>
    <property type="project" value="InterPro"/>
</dbReference>
<dbReference type="KEGG" id="ppu:PP_1093"/>
<evidence type="ECO:0000256" key="3">
    <source>
        <dbReference type="ARBA" id="ARBA00022519"/>
    </source>
</evidence>
<evidence type="ECO:0000256" key="2">
    <source>
        <dbReference type="ARBA" id="ARBA00022448"/>
    </source>
</evidence>
<sequence length="182" mass="19761">MYCWRAPPMNRFCLLAMSLAPLLGATRTLAEGAAIGLCAVLMGCLHQLLLAPLRKHMASWAYVLASLLLLAALASCLQLALRAWLLPLAIALGHYPALLCLQCLASDHLLPDQRRWRLLARHLGAVFAICLLLGASRQWLADHAELHLASLAPGALLLLGLLLALYNRLLPDPAHPPRQGKP</sequence>
<feature type="transmembrane region" description="Helical" evidence="8">
    <location>
        <begin position="60"/>
        <end position="80"/>
    </location>
</feature>
<dbReference type="EMBL" id="AE015451">
    <property type="protein sequence ID" value="AAN66718.1"/>
    <property type="molecule type" value="Genomic_DNA"/>
</dbReference>
<keyword evidence="5" id="KW-1278">Translocase</keyword>
<feature type="transmembrane region" description="Helical" evidence="8">
    <location>
        <begin position="118"/>
        <end position="140"/>
    </location>
</feature>
<dbReference type="PIRSF" id="PIRSF006102">
    <property type="entry name" value="NQR_DE"/>
    <property type="match status" value="1"/>
</dbReference>
<organism evidence="9 10">
    <name type="scientific">Pseudomonas putida (strain ATCC 47054 / DSM 6125 / CFBP 8728 / NCIMB 11950 / KT2440)</name>
    <dbReference type="NCBI Taxonomy" id="160488"/>
    <lineage>
        <taxon>Bacteria</taxon>
        <taxon>Pseudomonadati</taxon>
        <taxon>Pseudomonadota</taxon>
        <taxon>Gammaproteobacteria</taxon>
        <taxon>Pseudomonadales</taxon>
        <taxon>Pseudomonadaceae</taxon>
        <taxon>Pseudomonas</taxon>
    </lineage>
</organism>
<keyword evidence="4 8" id="KW-0812">Transmembrane</keyword>
<reference evidence="9 10" key="1">
    <citation type="journal article" date="2002" name="Environ. Microbiol.">
        <title>Complete genome sequence and comparative analysis of the metabolically versatile Pseudomonas putida KT2440.</title>
        <authorList>
            <person name="Nelson K.E."/>
            <person name="Weinel C."/>
            <person name="Paulsen I.T."/>
            <person name="Dodson R.J."/>
            <person name="Hilbert H."/>
            <person name="Martins dos Santos V.A."/>
            <person name="Fouts D.E."/>
            <person name="Gill S.R."/>
            <person name="Pop M."/>
            <person name="Holmes M."/>
            <person name="Brinkac L."/>
            <person name="Beanan M."/>
            <person name="DeBoy R.T."/>
            <person name="Daugherty S."/>
            <person name="Kolonay J."/>
            <person name="Madupu R."/>
            <person name="Nelson W."/>
            <person name="White O."/>
            <person name="Peterson J."/>
            <person name="Khouri H."/>
            <person name="Hance I."/>
            <person name="Chris Lee P."/>
            <person name="Holtzapple E."/>
            <person name="Scanlan D."/>
            <person name="Tran K."/>
            <person name="Moazzez A."/>
            <person name="Utterback T."/>
            <person name="Rizzo M."/>
            <person name="Lee K."/>
            <person name="Kosack D."/>
            <person name="Moestl D."/>
            <person name="Wedler H."/>
            <person name="Lauber J."/>
            <person name="Stjepandic D."/>
            <person name="Hoheisel J."/>
            <person name="Straetz M."/>
            <person name="Heim S."/>
            <person name="Kiewitz C."/>
            <person name="Eisen J.A."/>
            <person name="Timmis K.N."/>
            <person name="Dusterhoft A."/>
            <person name="Tummler B."/>
            <person name="Fraser C.M."/>
        </authorList>
    </citation>
    <scope>NUCLEOTIDE SEQUENCE [LARGE SCALE GENOMIC DNA]</scope>
    <source>
        <strain evidence="10">ATCC 47054 / DSM 6125 / CFBP 8728 / NCIMB 11950 / KT2440</strain>
    </source>
</reference>
<evidence type="ECO:0000256" key="5">
    <source>
        <dbReference type="ARBA" id="ARBA00022967"/>
    </source>
</evidence>
<evidence type="ECO:0000256" key="6">
    <source>
        <dbReference type="ARBA" id="ARBA00022989"/>
    </source>
</evidence>
<comment type="subcellular location">
    <subcellularLocation>
        <location evidence="1">Endomembrane system</location>
        <topology evidence="1">Multi-pass membrane protein</topology>
    </subcellularLocation>
</comment>
<reference evidence="9 10" key="2">
    <citation type="journal article" date="2016" name="Environ. Microbiol.">
        <title>The revisited genome of Pseudomonas putida KT2440 enlightens its value as a robust metabolic chassis.</title>
        <authorList>
            <person name="Belda E."/>
            <person name="van Heck R.G."/>
            <person name="Lopez-Sanchez M.J."/>
            <person name="Cruveiller S."/>
            <person name="Barbe V."/>
            <person name="Fraser C."/>
            <person name="Klenk H.P."/>
            <person name="Petersen J."/>
            <person name="Morgat A."/>
            <person name="Nikel P.I."/>
            <person name="Vallenet D."/>
            <person name="Rouy Z."/>
            <person name="Sekowska A."/>
            <person name="Martins Dos Santos V.A."/>
            <person name="de Lorenzo V."/>
            <person name="Danchin A."/>
            <person name="Medigue C."/>
        </authorList>
    </citation>
    <scope>NUCLEOTIDE SEQUENCE [LARGE SCALE GENOMIC DNA]</scope>
    <source>
        <strain evidence="10">ATCC 47054 / DSM 6125 / CFBP 8728 / NCIMB 11950 / KT2440</strain>
    </source>
</reference>
<gene>
    <name evidence="9" type="ordered locus">PP_1093</name>
</gene>
<evidence type="ECO:0000256" key="7">
    <source>
        <dbReference type="ARBA" id="ARBA00023136"/>
    </source>
</evidence>
<dbReference type="Proteomes" id="UP000000556">
    <property type="component" value="Chromosome"/>
</dbReference>
<keyword evidence="10" id="KW-1185">Reference proteome</keyword>
<evidence type="ECO:0000313" key="9">
    <source>
        <dbReference type="EMBL" id="AAN66718.1"/>
    </source>
</evidence>
<dbReference type="InterPro" id="IPR003667">
    <property type="entry name" value="NqrDE/RnfAE"/>
</dbReference>
<evidence type="ECO:0000256" key="1">
    <source>
        <dbReference type="ARBA" id="ARBA00004127"/>
    </source>
</evidence>
<dbReference type="OrthoDB" id="6885170at2"/>
<keyword evidence="7 8" id="KW-0472">Membrane</keyword>
<keyword evidence="3" id="KW-0997">Cell inner membrane</keyword>
<dbReference type="STRING" id="160488.PP_1093"/>
<accession>Q88NW1</accession>
<feature type="transmembrane region" description="Helical" evidence="8">
    <location>
        <begin position="146"/>
        <end position="166"/>
    </location>
</feature>
<dbReference type="PATRIC" id="fig|160488.4.peg.1159"/>
<keyword evidence="2" id="KW-0813">Transport</keyword>
<dbReference type="eggNOG" id="ENOG5030KUK">
    <property type="taxonomic scope" value="Bacteria"/>
</dbReference>
<evidence type="ECO:0000313" key="10">
    <source>
        <dbReference type="Proteomes" id="UP000000556"/>
    </source>
</evidence>
<evidence type="ECO:0000256" key="8">
    <source>
        <dbReference type="SAM" id="Phobius"/>
    </source>
</evidence>
<keyword evidence="6 8" id="KW-1133">Transmembrane helix</keyword>
<feature type="transmembrane region" description="Helical" evidence="8">
    <location>
        <begin position="34"/>
        <end position="53"/>
    </location>
</feature>
<evidence type="ECO:0000256" key="4">
    <source>
        <dbReference type="ARBA" id="ARBA00022692"/>
    </source>
</evidence>
<keyword evidence="3" id="KW-1003">Cell membrane</keyword>
<dbReference type="BioCyc" id="PPUT160488:G1G01-1166-MONOMER"/>